<proteinExistence type="predicted"/>
<dbReference type="OrthoDB" id="3012298at2759"/>
<gene>
    <name evidence="2" type="primary">LOC101497138</name>
</gene>
<dbReference type="AlphaFoldDB" id="A0A1S2XI77"/>
<dbReference type="InterPro" id="IPR000677">
    <property type="entry name" value="Chitinase-like"/>
</dbReference>
<evidence type="ECO:0000313" key="1">
    <source>
        <dbReference type="Proteomes" id="UP000087171"/>
    </source>
</evidence>
<keyword evidence="1" id="KW-1185">Reference proteome</keyword>
<organism evidence="1 2">
    <name type="scientific">Cicer arietinum</name>
    <name type="common">Chickpea</name>
    <name type="synonym">Garbanzo</name>
    <dbReference type="NCBI Taxonomy" id="3827"/>
    <lineage>
        <taxon>Eukaryota</taxon>
        <taxon>Viridiplantae</taxon>
        <taxon>Streptophyta</taxon>
        <taxon>Embryophyta</taxon>
        <taxon>Tracheophyta</taxon>
        <taxon>Spermatophyta</taxon>
        <taxon>Magnoliopsida</taxon>
        <taxon>eudicotyledons</taxon>
        <taxon>Gunneridae</taxon>
        <taxon>Pentapetalae</taxon>
        <taxon>rosids</taxon>
        <taxon>fabids</taxon>
        <taxon>Fabales</taxon>
        <taxon>Fabaceae</taxon>
        <taxon>Papilionoideae</taxon>
        <taxon>50 kb inversion clade</taxon>
        <taxon>NPAAA clade</taxon>
        <taxon>Hologalegina</taxon>
        <taxon>IRL clade</taxon>
        <taxon>Cicereae</taxon>
        <taxon>Cicer</taxon>
    </lineage>
</organism>
<protein>
    <submittedName>
        <fullName evidence="2">RuBisCO-associated protein-like</fullName>
    </submittedName>
</protein>
<dbReference type="STRING" id="3827.A0A1S2XI77"/>
<evidence type="ECO:0000313" key="2">
    <source>
        <dbReference type="RefSeq" id="XP_004489753.1"/>
    </source>
</evidence>
<sequence length="255" mass="29479">MIFHLQSIITSTNSKISNIDFILGFASEVYVHGKGTGNFHPTWNLEEFDIEWVKKVKETIPHARVIISIGGVGSEFPFDPIEKHVWIYRAIESIKWIVRDLYDNLIDGIDIHYDVIKSSEDEFSFSIGKVIRKLKNDIDLSINVISIAPNELFQSYYLNLYLQNEAIIDLVDFQFYDLKPRTLKQLVELYEKLVYEYTPTIVLPIISSHPVPIIIEFIKYLLKNKLLPGIVVWDDNNSTDGSTNTFSLENVLQHL</sequence>
<reference evidence="2" key="2">
    <citation type="submission" date="2025-08" db="UniProtKB">
        <authorList>
            <consortium name="RefSeq"/>
        </authorList>
    </citation>
    <scope>IDENTIFICATION</scope>
    <source>
        <tissue evidence="2">Etiolated seedlings</tissue>
    </source>
</reference>
<accession>A0A1S2XI77</accession>
<dbReference type="SUPFAM" id="SSF51445">
    <property type="entry name" value="(Trans)glycosidases"/>
    <property type="match status" value="1"/>
</dbReference>
<dbReference type="Proteomes" id="UP000087171">
    <property type="component" value="Chromosome Ca2"/>
</dbReference>
<dbReference type="PANTHER" id="PTHR46476">
    <property type="entry name" value="CHITINASE 2-LIKE"/>
    <property type="match status" value="1"/>
</dbReference>
<dbReference type="PRINTS" id="PR00551">
    <property type="entry name" value="2SGLOBULIN"/>
</dbReference>
<dbReference type="InterPro" id="IPR017853">
    <property type="entry name" value="GH"/>
</dbReference>
<dbReference type="PaxDb" id="3827-XP_004489753.1"/>
<dbReference type="KEGG" id="cam:101497138"/>
<dbReference type="RefSeq" id="XP_004489753.1">
    <property type="nucleotide sequence ID" value="XM_004489696.1"/>
</dbReference>
<reference evidence="1" key="1">
    <citation type="journal article" date="2013" name="Nat. Biotechnol.">
        <title>Draft genome sequence of chickpea (Cicer arietinum) provides a resource for trait improvement.</title>
        <authorList>
            <person name="Varshney R.K."/>
            <person name="Song C."/>
            <person name="Saxena R.K."/>
            <person name="Azam S."/>
            <person name="Yu S."/>
            <person name="Sharpe A.G."/>
            <person name="Cannon S."/>
            <person name="Baek J."/>
            <person name="Rosen B.D."/>
            <person name="Tar'an B."/>
            <person name="Millan T."/>
            <person name="Zhang X."/>
            <person name="Ramsay L.D."/>
            <person name="Iwata A."/>
            <person name="Wang Y."/>
            <person name="Nelson W."/>
            <person name="Farmer A.D."/>
            <person name="Gaur P.M."/>
            <person name="Soderlund C."/>
            <person name="Penmetsa R.V."/>
            <person name="Xu C."/>
            <person name="Bharti A.K."/>
            <person name="He W."/>
            <person name="Winter P."/>
            <person name="Zhao S."/>
            <person name="Hane J.K."/>
            <person name="Carrasquilla-Garcia N."/>
            <person name="Condie J.A."/>
            <person name="Upadhyaya H.D."/>
            <person name="Luo M.C."/>
            <person name="Thudi M."/>
            <person name="Gowda C.L."/>
            <person name="Singh N.P."/>
            <person name="Lichtenzveig J."/>
            <person name="Gali K.K."/>
            <person name="Rubio J."/>
            <person name="Nadarajan N."/>
            <person name="Dolezel J."/>
            <person name="Bansal K.C."/>
            <person name="Xu X."/>
            <person name="Edwards D."/>
            <person name="Zhang G."/>
            <person name="Kahl G."/>
            <person name="Gil J."/>
            <person name="Singh K.B."/>
            <person name="Datta S.K."/>
            <person name="Jackson S.A."/>
            <person name="Wang J."/>
            <person name="Cook D.R."/>
        </authorList>
    </citation>
    <scope>NUCLEOTIDE SEQUENCE [LARGE SCALE GENOMIC DNA]</scope>
    <source>
        <strain evidence="1">cv. CDC Frontier</strain>
    </source>
</reference>
<dbReference type="Gene3D" id="3.20.20.80">
    <property type="entry name" value="Glycosidases"/>
    <property type="match status" value="1"/>
</dbReference>
<dbReference type="GeneID" id="101497138"/>
<dbReference type="PANTHER" id="PTHR46476:SF13">
    <property type="entry name" value="2, PUTATIVE, EXPRESSED-RELATED"/>
    <property type="match status" value="1"/>
</dbReference>
<name>A0A1S2XI77_CICAR</name>